<keyword evidence="7" id="KW-0460">Magnesium</keyword>
<keyword evidence="4 7" id="KW-0418">Kinase</keyword>
<keyword evidence="1 7" id="KW-0028">Amino-acid biosynthesis</keyword>
<comment type="caution">
    <text evidence="7">Lacks conserved residue(s) required for the propagation of feature annotation.</text>
</comment>
<feature type="binding site" evidence="7">
    <location>
        <position position="79"/>
    </location>
    <ligand>
        <name>substrate</name>
    </ligand>
</feature>
<dbReference type="SUPFAM" id="SSF52540">
    <property type="entry name" value="P-loop containing nucleoside triphosphate hydrolases"/>
    <property type="match status" value="1"/>
</dbReference>
<dbReference type="GO" id="GO:0009073">
    <property type="term" value="P:aromatic amino acid family biosynthetic process"/>
    <property type="evidence" value="ECO:0007669"/>
    <property type="project" value="UniProtKB-KW"/>
</dbReference>
<gene>
    <name evidence="7" type="primary">aroK</name>
    <name evidence="8" type="ORF">E4633_03245</name>
</gene>
<organism evidence="8 9">
    <name type="scientific">Geomonas terrae</name>
    <dbReference type="NCBI Taxonomy" id="2562681"/>
    <lineage>
        <taxon>Bacteria</taxon>
        <taxon>Pseudomonadati</taxon>
        <taxon>Thermodesulfobacteriota</taxon>
        <taxon>Desulfuromonadia</taxon>
        <taxon>Geobacterales</taxon>
        <taxon>Geobacteraceae</taxon>
        <taxon>Geomonas</taxon>
    </lineage>
</organism>
<dbReference type="PANTHER" id="PTHR21087">
    <property type="entry name" value="SHIKIMATE KINASE"/>
    <property type="match status" value="1"/>
</dbReference>
<reference evidence="8 9" key="1">
    <citation type="submission" date="2019-04" db="EMBL/GenBank/DDBJ databases">
        <title>Geobacter oryzae sp. nov., ferric-reducing bacteria isolated from paddy soil.</title>
        <authorList>
            <person name="Xu Z."/>
            <person name="Masuda Y."/>
            <person name="Itoh H."/>
            <person name="Senoo K."/>
        </authorList>
    </citation>
    <scope>NUCLEOTIDE SEQUENCE [LARGE SCALE GENOMIC DNA]</scope>
    <source>
        <strain evidence="8 9">Red111</strain>
    </source>
</reference>
<dbReference type="GO" id="GO:0000287">
    <property type="term" value="F:magnesium ion binding"/>
    <property type="evidence" value="ECO:0007669"/>
    <property type="project" value="UniProtKB-UniRule"/>
</dbReference>
<comment type="similarity">
    <text evidence="7">Belongs to the shikimate kinase family.</text>
</comment>
<keyword evidence="3 7" id="KW-0547">Nucleotide-binding</keyword>
<comment type="caution">
    <text evidence="8">The sequence shown here is derived from an EMBL/GenBank/DDBJ whole genome shotgun (WGS) entry which is preliminary data.</text>
</comment>
<dbReference type="GO" id="GO:0009423">
    <property type="term" value="P:chorismate biosynthetic process"/>
    <property type="evidence" value="ECO:0007669"/>
    <property type="project" value="UniProtKB-UniRule"/>
</dbReference>
<dbReference type="GO" id="GO:0004765">
    <property type="term" value="F:shikimate kinase activity"/>
    <property type="evidence" value="ECO:0007669"/>
    <property type="project" value="UniProtKB-UniRule"/>
</dbReference>
<comment type="subcellular location">
    <subcellularLocation>
        <location evidence="7">Cytoplasm</location>
    </subcellularLocation>
</comment>
<dbReference type="InterPro" id="IPR000623">
    <property type="entry name" value="Shikimate_kinase/TSH1"/>
</dbReference>
<feature type="binding site" evidence="7">
    <location>
        <position position="117"/>
    </location>
    <ligand>
        <name>ATP</name>
        <dbReference type="ChEBI" id="CHEBI:30616"/>
    </ligand>
</feature>
<dbReference type="PANTHER" id="PTHR21087:SF16">
    <property type="entry name" value="SHIKIMATE KINASE 1, CHLOROPLASTIC"/>
    <property type="match status" value="1"/>
</dbReference>
<dbReference type="GO" id="GO:0005524">
    <property type="term" value="F:ATP binding"/>
    <property type="evidence" value="ECO:0007669"/>
    <property type="project" value="UniProtKB-UniRule"/>
</dbReference>
<dbReference type="RefSeq" id="WP_135868822.1">
    <property type="nucleotide sequence ID" value="NZ_SRSC01000001.1"/>
</dbReference>
<evidence type="ECO:0000313" key="9">
    <source>
        <dbReference type="Proteomes" id="UP000306416"/>
    </source>
</evidence>
<dbReference type="EC" id="2.7.1.71" evidence="7"/>
<evidence type="ECO:0000256" key="7">
    <source>
        <dbReference type="HAMAP-Rule" id="MF_00109"/>
    </source>
</evidence>
<keyword evidence="7" id="KW-0479">Metal-binding</keyword>
<evidence type="ECO:0000313" key="8">
    <source>
        <dbReference type="EMBL" id="TGU74492.1"/>
    </source>
</evidence>
<keyword evidence="9" id="KW-1185">Reference proteome</keyword>
<dbReference type="Gene3D" id="3.40.50.300">
    <property type="entry name" value="P-loop containing nucleotide triphosphate hydrolases"/>
    <property type="match status" value="1"/>
</dbReference>
<dbReference type="AlphaFoldDB" id="A0A4V3P076"/>
<protein>
    <recommendedName>
        <fullName evidence="7">Shikimate kinase</fullName>
        <shortName evidence="7">SK</shortName>
        <ecNumber evidence="7">2.7.1.71</ecNumber>
    </recommendedName>
</protein>
<sequence>MERLTLIGMPGSGKSAIGRTVAARLGWEFIDTDHCIEQRFGKKLQAVVDELNAEEFRRVEEETVLALSPDGHAVISTGGSVVYSEPAMHHLASISTIVFLALPVQKLYERIASEAPRGIVGMSEGGLDELYERRFALYQKHAHHVILLNDETLEEAATRVLSQCRLASHH</sequence>
<accession>A0A4V3P076</accession>
<keyword evidence="6 7" id="KW-0057">Aromatic amino acid biosynthesis</keyword>
<evidence type="ECO:0000256" key="4">
    <source>
        <dbReference type="ARBA" id="ARBA00022777"/>
    </source>
</evidence>
<dbReference type="EMBL" id="SRSC01000001">
    <property type="protein sequence ID" value="TGU74492.1"/>
    <property type="molecule type" value="Genomic_DNA"/>
</dbReference>
<comment type="subunit">
    <text evidence="7">Monomer.</text>
</comment>
<keyword evidence="5 7" id="KW-0067">ATP-binding</keyword>
<dbReference type="CDD" id="cd00464">
    <property type="entry name" value="SK"/>
    <property type="match status" value="1"/>
</dbReference>
<dbReference type="HAMAP" id="MF_00109">
    <property type="entry name" value="Shikimate_kinase"/>
    <property type="match status" value="1"/>
</dbReference>
<comment type="pathway">
    <text evidence="7">Metabolic intermediate biosynthesis; chorismate biosynthesis; chorismate from D-erythrose 4-phosphate and phosphoenolpyruvate: step 5/7.</text>
</comment>
<feature type="binding site" evidence="7">
    <location>
        <position position="15"/>
    </location>
    <ligand>
        <name>Mg(2+)</name>
        <dbReference type="ChEBI" id="CHEBI:18420"/>
    </ligand>
</feature>
<evidence type="ECO:0000256" key="3">
    <source>
        <dbReference type="ARBA" id="ARBA00022741"/>
    </source>
</evidence>
<dbReference type="GO" id="GO:0008652">
    <property type="term" value="P:amino acid biosynthetic process"/>
    <property type="evidence" value="ECO:0007669"/>
    <property type="project" value="UniProtKB-KW"/>
</dbReference>
<comment type="function">
    <text evidence="7">Catalyzes the specific phosphorylation of the 3-hydroxyl group of shikimic acid using ATP as a cosubstrate.</text>
</comment>
<keyword evidence="7" id="KW-0963">Cytoplasm</keyword>
<evidence type="ECO:0000256" key="1">
    <source>
        <dbReference type="ARBA" id="ARBA00022605"/>
    </source>
</evidence>
<dbReference type="GO" id="GO:0005829">
    <property type="term" value="C:cytosol"/>
    <property type="evidence" value="ECO:0007669"/>
    <property type="project" value="TreeGrafter"/>
</dbReference>
<comment type="cofactor">
    <cofactor evidence="7">
        <name>Mg(2+)</name>
        <dbReference type="ChEBI" id="CHEBI:18420"/>
    </cofactor>
    <text evidence="7">Binds 1 Mg(2+) ion per subunit.</text>
</comment>
<proteinExistence type="inferred from homology"/>
<feature type="binding site" evidence="7">
    <location>
        <begin position="11"/>
        <end position="16"/>
    </location>
    <ligand>
        <name>ATP</name>
        <dbReference type="ChEBI" id="CHEBI:30616"/>
    </ligand>
</feature>
<comment type="catalytic activity">
    <reaction evidence="7">
        <text>shikimate + ATP = 3-phosphoshikimate + ADP + H(+)</text>
        <dbReference type="Rhea" id="RHEA:13121"/>
        <dbReference type="ChEBI" id="CHEBI:15378"/>
        <dbReference type="ChEBI" id="CHEBI:30616"/>
        <dbReference type="ChEBI" id="CHEBI:36208"/>
        <dbReference type="ChEBI" id="CHEBI:145989"/>
        <dbReference type="ChEBI" id="CHEBI:456216"/>
        <dbReference type="EC" id="2.7.1.71"/>
    </reaction>
</comment>
<keyword evidence="2 7" id="KW-0808">Transferase</keyword>
<feature type="binding site" evidence="7">
    <location>
        <position position="33"/>
    </location>
    <ligand>
        <name>substrate</name>
    </ligand>
</feature>
<evidence type="ECO:0000256" key="5">
    <source>
        <dbReference type="ARBA" id="ARBA00022840"/>
    </source>
</evidence>
<dbReference type="Proteomes" id="UP000306416">
    <property type="component" value="Unassembled WGS sequence"/>
</dbReference>
<evidence type="ECO:0000256" key="6">
    <source>
        <dbReference type="ARBA" id="ARBA00023141"/>
    </source>
</evidence>
<dbReference type="Pfam" id="PF01202">
    <property type="entry name" value="SKI"/>
    <property type="match status" value="1"/>
</dbReference>
<dbReference type="PRINTS" id="PR01100">
    <property type="entry name" value="SHIKIMTKNASE"/>
</dbReference>
<evidence type="ECO:0000256" key="2">
    <source>
        <dbReference type="ARBA" id="ARBA00022679"/>
    </source>
</evidence>
<feature type="binding site" evidence="7">
    <location>
        <position position="134"/>
    </location>
    <ligand>
        <name>substrate</name>
    </ligand>
</feature>
<feature type="binding site" evidence="7">
    <location>
        <position position="57"/>
    </location>
    <ligand>
        <name>substrate</name>
    </ligand>
</feature>
<dbReference type="InterPro" id="IPR027417">
    <property type="entry name" value="P-loop_NTPase"/>
</dbReference>
<dbReference type="InterPro" id="IPR031322">
    <property type="entry name" value="Shikimate/glucono_kinase"/>
</dbReference>
<name>A0A4V3P076_9BACT</name>
<dbReference type="UniPathway" id="UPA00053">
    <property type="reaction ID" value="UER00088"/>
</dbReference>